<keyword evidence="2" id="KW-1185">Reference proteome</keyword>
<sequence length="267" mass="29735">MRSTIGTDVRRAAALALLATLLVSVCLPVPVKADQADVDLMLANSAVSMLNLTDAEGNPIQPRKAPEVLGRGNPDVAGVEPDYRGTVGYVALQTGWEVSRFNTFTETPWMLPLYRQEGAKWKVVGAVAHKTPVLVTDQQIKEERGHKFSGHLQVVRLDTFEKAWIDVIHFVTAPYWTLSLSEAVTYGYCIAVYSNTSGVMPTDRKGNRGTLQEGTRILMCEKRTARYISPDKQNNPLPGIIFRSGEEQDSYYRTFLFFNANDLTLTY</sequence>
<reference evidence="1" key="1">
    <citation type="submission" date="2021-01" db="EMBL/GenBank/DDBJ databases">
        <title>Complete genome sequence of Clostridiales bacterium R-7.</title>
        <authorList>
            <person name="Mahoney-Kurpe S.C."/>
            <person name="Palevich N."/>
            <person name="Koike S."/>
            <person name="Moon C.D."/>
            <person name="Attwood G.T."/>
        </authorList>
    </citation>
    <scope>NUCLEOTIDE SEQUENCE</scope>
    <source>
        <strain evidence="1">R-7</strain>
    </source>
</reference>
<proteinExistence type="predicted"/>
<accession>A0AC61MUY0</accession>
<gene>
    <name evidence="1" type="ORF">JYE49_10180</name>
</gene>
<organism evidence="1 2">
    <name type="scientific">Aristaeella hokkaidonensis</name>
    <dbReference type="NCBI Taxonomy" id="3046382"/>
    <lineage>
        <taxon>Bacteria</taxon>
        <taxon>Bacillati</taxon>
        <taxon>Bacillota</taxon>
        <taxon>Clostridia</taxon>
        <taxon>Eubacteriales</taxon>
        <taxon>Aristaeellaceae</taxon>
        <taxon>Aristaeella</taxon>
    </lineage>
</organism>
<evidence type="ECO:0000313" key="2">
    <source>
        <dbReference type="Proteomes" id="UP000682782"/>
    </source>
</evidence>
<dbReference type="Proteomes" id="UP000682782">
    <property type="component" value="Chromosome"/>
</dbReference>
<protein>
    <submittedName>
        <fullName evidence="1">Uncharacterized protein</fullName>
    </submittedName>
</protein>
<evidence type="ECO:0000313" key="1">
    <source>
        <dbReference type="EMBL" id="QUC66235.1"/>
    </source>
</evidence>
<name>A0AC61MUY0_9FIRM</name>
<dbReference type="EMBL" id="CP068393">
    <property type="protein sequence ID" value="QUC66235.1"/>
    <property type="molecule type" value="Genomic_DNA"/>
</dbReference>